<accession>A0AAD5KDA9</accession>
<evidence type="ECO:0000313" key="2">
    <source>
        <dbReference type="EMBL" id="KAI9266802.1"/>
    </source>
</evidence>
<dbReference type="EMBL" id="JAIXMP010000010">
    <property type="protein sequence ID" value="KAI9266802.1"/>
    <property type="molecule type" value="Genomic_DNA"/>
</dbReference>
<feature type="compositionally biased region" description="Polar residues" evidence="1">
    <location>
        <begin position="26"/>
        <end position="39"/>
    </location>
</feature>
<evidence type="ECO:0000313" key="3">
    <source>
        <dbReference type="Proteomes" id="UP001209540"/>
    </source>
</evidence>
<dbReference type="AlphaFoldDB" id="A0AAD5KDA9"/>
<comment type="caution">
    <text evidence="2">The sequence shown here is derived from an EMBL/GenBank/DDBJ whole genome shotgun (WGS) entry which is preliminary data.</text>
</comment>
<reference evidence="2" key="2">
    <citation type="submission" date="2023-02" db="EMBL/GenBank/DDBJ databases">
        <authorList>
            <consortium name="DOE Joint Genome Institute"/>
            <person name="Mondo S.J."/>
            <person name="Chang Y."/>
            <person name="Wang Y."/>
            <person name="Ahrendt S."/>
            <person name="Andreopoulos W."/>
            <person name="Barry K."/>
            <person name="Beard J."/>
            <person name="Benny G.L."/>
            <person name="Blankenship S."/>
            <person name="Bonito G."/>
            <person name="Cuomo C."/>
            <person name="Desiro A."/>
            <person name="Gervers K.A."/>
            <person name="Hundley H."/>
            <person name="Kuo A."/>
            <person name="LaButti K."/>
            <person name="Lang B.F."/>
            <person name="Lipzen A."/>
            <person name="O'Donnell K."/>
            <person name="Pangilinan J."/>
            <person name="Reynolds N."/>
            <person name="Sandor L."/>
            <person name="Smith M.W."/>
            <person name="Tsang A."/>
            <person name="Grigoriev I.V."/>
            <person name="Stajich J.E."/>
            <person name="Spatafora J.W."/>
        </authorList>
    </citation>
    <scope>NUCLEOTIDE SEQUENCE</scope>
    <source>
        <strain evidence="2">RSA 2281</strain>
    </source>
</reference>
<protein>
    <submittedName>
        <fullName evidence="2">Uncharacterized protein</fullName>
    </submittedName>
</protein>
<reference evidence="2" key="1">
    <citation type="journal article" date="2022" name="IScience">
        <title>Evolution of zygomycete secretomes and the origins of terrestrial fungal ecologies.</title>
        <authorList>
            <person name="Chang Y."/>
            <person name="Wang Y."/>
            <person name="Mondo S."/>
            <person name="Ahrendt S."/>
            <person name="Andreopoulos W."/>
            <person name="Barry K."/>
            <person name="Beard J."/>
            <person name="Benny G.L."/>
            <person name="Blankenship S."/>
            <person name="Bonito G."/>
            <person name="Cuomo C."/>
            <person name="Desiro A."/>
            <person name="Gervers K.A."/>
            <person name="Hundley H."/>
            <person name="Kuo A."/>
            <person name="LaButti K."/>
            <person name="Lang B.F."/>
            <person name="Lipzen A."/>
            <person name="O'Donnell K."/>
            <person name="Pangilinan J."/>
            <person name="Reynolds N."/>
            <person name="Sandor L."/>
            <person name="Smith M.E."/>
            <person name="Tsang A."/>
            <person name="Grigoriev I.V."/>
            <person name="Stajich J.E."/>
            <person name="Spatafora J.W."/>
        </authorList>
    </citation>
    <scope>NUCLEOTIDE SEQUENCE</scope>
    <source>
        <strain evidence="2">RSA 2281</strain>
    </source>
</reference>
<name>A0AAD5KDA9_9FUNG</name>
<gene>
    <name evidence="2" type="ORF">BDA99DRAFT_558842</name>
</gene>
<dbReference type="Proteomes" id="UP001209540">
    <property type="component" value="Unassembled WGS sequence"/>
</dbReference>
<proteinExistence type="predicted"/>
<evidence type="ECO:0000256" key="1">
    <source>
        <dbReference type="SAM" id="MobiDB-lite"/>
    </source>
</evidence>
<sequence>MSASSQVSIQVSKSLDQPISFYTHGVSGSKSSSVATQSSIEEHHQSTTASSSSHPLKQKSKGGLFHTLSPTGPSATAYADYLLSVILQQHNEPFR</sequence>
<keyword evidence="3" id="KW-1185">Reference proteome</keyword>
<organism evidence="2 3">
    <name type="scientific">Phascolomyces articulosus</name>
    <dbReference type="NCBI Taxonomy" id="60185"/>
    <lineage>
        <taxon>Eukaryota</taxon>
        <taxon>Fungi</taxon>
        <taxon>Fungi incertae sedis</taxon>
        <taxon>Mucoromycota</taxon>
        <taxon>Mucoromycotina</taxon>
        <taxon>Mucoromycetes</taxon>
        <taxon>Mucorales</taxon>
        <taxon>Lichtheimiaceae</taxon>
        <taxon>Phascolomyces</taxon>
    </lineage>
</organism>
<feature type="region of interest" description="Disordered" evidence="1">
    <location>
        <begin position="25"/>
        <end position="69"/>
    </location>
</feature>